<dbReference type="Pfam" id="PF11412">
    <property type="entry name" value="DsbD_N"/>
    <property type="match status" value="1"/>
</dbReference>
<dbReference type="Gene3D" id="3.40.30.10">
    <property type="entry name" value="Glutaredoxin"/>
    <property type="match status" value="1"/>
</dbReference>
<dbReference type="InterPro" id="IPR036929">
    <property type="entry name" value="DsbDN_sf"/>
</dbReference>
<gene>
    <name evidence="11" type="ORF">A9308_03035</name>
</gene>
<dbReference type="AlphaFoldDB" id="A0A1B8QEZ7"/>
<evidence type="ECO:0008006" key="13">
    <source>
        <dbReference type="Google" id="ProtNLM"/>
    </source>
</evidence>
<keyword evidence="8" id="KW-0732">Signal</keyword>
<proteinExistence type="predicted"/>
<dbReference type="InterPro" id="IPR003834">
    <property type="entry name" value="Cyt_c_assmbl_TM_dom"/>
</dbReference>
<dbReference type="InterPro" id="IPR028250">
    <property type="entry name" value="DsbDN"/>
</dbReference>
<feature type="transmembrane region" description="Helical" evidence="7">
    <location>
        <begin position="369"/>
        <end position="394"/>
    </location>
</feature>
<keyword evidence="3" id="KW-0201">Cytochrome c-type biogenesis</keyword>
<evidence type="ECO:0000256" key="8">
    <source>
        <dbReference type="SAM" id="SignalP"/>
    </source>
</evidence>
<feature type="transmembrane region" description="Helical" evidence="7">
    <location>
        <begin position="406"/>
        <end position="424"/>
    </location>
</feature>
<feature type="transmembrane region" description="Helical" evidence="7">
    <location>
        <begin position="552"/>
        <end position="572"/>
    </location>
</feature>
<evidence type="ECO:0000256" key="2">
    <source>
        <dbReference type="ARBA" id="ARBA00022692"/>
    </source>
</evidence>
<evidence type="ECO:0000259" key="9">
    <source>
        <dbReference type="Pfam" id="PF02683"/>
    </source>
</evidence>
<keyword evidence="4 7" id="KW-1133">Transmembrane helix</keyword>
<evidence type="ECO:0000259" key="10">
    <source>
        <dbReference type="Pfam" id="PF11412"/>
    </source>
</evidence>
<feature type="domain" description="Cytochrome C biogenesis protein transmembrane" evidence="9">
    <location>
        <begin position="322"/>
        <end position="549"/>
    </location>
</feature>
<sequence length="755" mass="79595">MKLVTNNIRWALKLLLVSGWLGLAMPTQAISLSDAFGDSGANVGTISPANEISGVRVEGAKPLPVTQAFNVTISQQDARLTIHAQVKNGYYVYRDKFKLTLPNGVTATPLTFGAKPSFVDDPDFGRVAVFDHDVSATTTLKLAKNSTSAPNDKTVTLKWQGCAKAGLCYPPQTVTLTLADLPSPAQPKAETAKPLAQSDTDRVAAANIASNTANPSVFTKSAILPTQAASMPALSAPTTAANTADRAASATADSGQDEYLAASTPVAASTSASSTDVPVRAPSSAVHATAISTAPSSADTQATSSIDRQLNDPFGLNQHAVLALLLLFLAGLGLAFTPCVLPMLPIVANIVAQTANRGDGNKTSRRRGLILTGSYAIGVASSYGVLGALVAVFGQSLGLVNRLQQPPVLLAFAALFVVLALYMLDRLPLRLPAPIAARVHRLGQVGQARLGSVGGSLLAGFFSALIVSPCVSAPLAGALAGVAATGNAWLGFGALFMLGLGLSTPLVLLAATQGTLMQRLPKAGAWMNWVKAGFAWLLLAVALLLIERIWQSSLVLLLWAGWWAVLALGTWQMPNQLPNPSDQFVTNHLSRQLLWRAPAVLMLAWVGCLVAGFASGSHNSLQPLDKLTVQADRQFTNTPSAITASAPITITDVNALPTLLAQHPRVLVEVTADWCLECRLMERDLFAVPPAELANWQRVRLDVTADTPASRAAYQTLDIFAPPVLLYYQEGRLQLKQQGAVSRSQFEQTLTQLAH</sequence>
<feature type="compositionally biased region" description="Low complexity" evidence="6">
    <location>
        <begin position="236"/>
        <end position="252"/>
    </location>
</feature>
<keyword evidence="2 7" id="KW-0812">Transmembrane</keyword>
<dbReference type="PANTHER" id="PTHR32234:SF0">
    <property type="entry name" value="THIOL:DISULFIDE INTERCHANGE PROTEIN DSBD"/>
    <property type="match status" value="1"/>
</dbReference>
<keyword evidence="5 7" id="KW-0472">Membrane</keyword>
<dbReference type="Pfam" id="PF02683">
    <property type="entry name" value="DsbD_TM"/>
    <property type="match status" value="1"/>
</dbReference>
<organism evidence="11 12">
    <name type="scientific">Faucicola atlantae</name>
    <dbReference type="NCBI Taxonomy" id="34059"/>
    <lineage>
        <taxon>Bacteria</taxon>
        <taxon>Pseudomonadati</taxon>
        <taxon>Pseudomonadota</taxon>
        <taxon>Gammaproteobacteria</taxon>
        <taxon>Moraxellales</taxon>
        <taxon>Moraxellaceae</taxon>
        <taxon>Faucicola</taxon>
    </lineage>
</organism>
<protein>
    <recommendedName>
        <fullName evidence="13">Protein-disulfide reductase</fullName>
    </recommendedName>
</protein>
<comment type="subcellular location">
    <subcellularLocation>
        <location evidence="1">Membrane</location>
        <topology evidence="1">Multi-pass membrane protein</topology>
    </subcellularLocation>
</comment>
<evidence type="ECO:0000256" key="6">
    <source>
        <dbReference type="SAM" id="MobiDB-lite"/>
    </source>
</evidence>
<feature type="region of interest" description="Disordered" evidence="6">
    <location>
        <begin position="235"/>
        <end position="256"/>
    </location>
</feature>
<evidence type="ECO:0000313" key="11">
    <source>
        <dbReference type="EMBL" id="OBX80540.1"/>
    </source>
</evidence>
<feature type="transmembrane region" description="Helical" evidence="7">
    <location>
        <begin position="489"/>
        <end position="511"/>
    </location>
</feature>
<dbReference type="PANTHER" id="PTHR32234">
    <property type="entry name" value="THIOL:DISULFIDE INTERCHANGE PROTEIN DSBD"/>
    <property type="match status" value="1"/>
</dbReference>
<feature type="chain" id="PRO_5008612323" description="Protein-disulfide reductase" evidence="8">
    <location>
        <begin position="30"/>
        <end position="755"/>
    </location>
</feature>
<accession>A0A1B8QEZ7</accession>
<dbReference type="InterPro" id="IPR036249">
    <property type="entry name" value="Thioredoxin-like_sf"/>
</dbReference>
<dbReference type="SUPFAM" id="SSF74863">
    <property type="entry name" value="Thiol:disulfide interchange protein DsbD, N-terminal domain (DsbD-alpha)"/>
    <property type="match status" value="1"/>
</dbReference>
<evidence type="ECO:0000256" key="7">
    <source>
        <dbReference type="SAM" id="Phobius"/>
    </source>
</evidence>
<dbReference type="SUPFAM" id="SSF52833">
    <property type="entry name" value="Thioredoxin-like"/>
    <property type="match status" value="1"/>
</dbReference>
<name>A0A1B8QEZ7_9GAMM</name>
<dbReference type="Gene3D" id="2.60.40.1250">
    <property type="entry name" value="Thiol:disulfide interchange protein DsbD, N-terminal domain"/>
    <property type="match status" value="1"/>
</dbReference>
<dbReference type="Proteomes" id="UP000092508">
    <property type="component" value="Unassembled WGS sequence"/>
</dbReference>
<feature type="transmembrane region" description="Helical" evidence="7">
    <location>
        <begin position="523"/>
        <end position="546"/>
    </location>
</feature>
<evidence type="ECO:0000256" key="4">
    <source>
        <dbReference type="ARBA" id="ARBA00022989"/>
    </source>
</evidence>
<feature type="transmembrane region" description="Helical" evidence="7">
    <location>
        <begin position="457"/>
        <end position="483"/>
    </location>
</feature>
<comment type="caution">
    <text evidence="11">The sequence shown here is derived from an EMBL/GenBank/DDBJ whole genome shotgun (WGS) entry which is preliminary data.</text>
</comment>
<dbReference type="GO" id="GO:0045454">
    <property type="term" value="P:cell redox homeostasis"/>
    <property type="evidence" value="ECO:0007669"/>
    <property type="project" value="TreeGrafter"/>
</dbReference>
<dbReference type="STRING" id="34059.A9308_03035"/>
<dbReference type="GO" id="GO:0016020">
    <property type="term" value="C:membrane"/>
    <property type="evidence" value="ECO:0007669"/>
    <property type="project" value="UniProtKB-SubCell"/>
</dbReference>
<evidence type="ECO:0000256" key="5">
    <source>
        <dbReference type="ARBA" id="ARBA00023136"/>
    </source>
</evidence>
<evidence type="ECO:0000313" key="12">
    <source>
        <dbReference type="Proteomes" id="UP000092508"/>
    </source>
</evidence>
<feature type="domain" description="Thiol:disulfide interchange protein DsbD N-terminal" evidence="10">
    <location>
        <begin position="60"/>
        <end position="178"/>
    </location>
</feature>
<reference evidence="11 12" key="1">
    <citation type="submission" date="2016-06" db="EMBL/GenBank/DDBJ databases">
        <title>Draft genome of Moraxella atlantae CCUG 66109.</title>
        <authorList>
            <person name="Salva-Serra F."/>
            <person name="Engstrom-Jakobsson H."/>
            <person name="Thorell K."/>
            <person name="Gonzales-Siles L."/>
            <person name="Karlsson R."/>
            <person name="Boulund F."/>
            <person name="Engstrand L."/>
            <person name="Kristiansson E."/>
            <person name="Moore E."/>
        </authorList>
    </citation>
    <scope>NUCLEOTIDE SEQUENCE [LARGE SCALE GENOMIC DNA]</scope>
    <source>
        <strain evidence="11 12">CCUG 66109</strain>
    </source>
</reference>
<evidence type="ECO:0000256" key="1">
    <source>
        <dbReference type="ARBA" id="ARBA00004141"/>
    </source>
</evidence>
<feature type="signal peptide" evidence="8">
    <location>
        <begin position="1"/>
        <end position="29"/>
    </location>
</feature>
<feature type="transmembrane region" description="Helical" evidence="7">
    <location>
        <begin position="320"/>
        <end position="348"/>
    </location>
</feature>
<feature type="transmembrane region" description="Helical" evidence="7">
    <location>
        <begin position="593"/>
        <end position="614"/>
    </location>
</feature>
<dbReference type="GO" id="GO:0015035">
    <property type="term" value="F:protein-disulfide reductase activity"/>
    <property type="evidence" value="ECO:0007669"/>
    <property type="project" value="TreeGrafter"/>
</dbReference>
<dbReference type="GO" id="GO:0017004">
    <property type="term" value="P:cytochrome complex assembly"/>
    <property type="evidence" value="ECO:0007669"/>
    <property type="project" value="UniProtKB-KW"/>
</dbReference>
<evidence type="ECO:0000256" key="3">
    <source>
        <dbReference type="ARBA" id="ARBA00022748"/>
    </source>
</evidence>
<dbReference type="EMBL" id="LZMZ01000005">
    <property type="protein sequence ID" value="OBX80540.1"/>
    <property type="molecule type" value="Genomic_DNA"/>
</dbReference>